<sequence>MDIELARTFLEITRGGSFIAAAERLHVTQTAITARVQKLEAQLGCSLFVRNRAGARLTANGEKFIGYASQLVQSWEAARRDLPLPEGCDSSLAVGGEMSLCNPLMLSWVAELRERIPGHAIRAEVGENGYLQERLELGLLDCVLVYHPSYWPGLQVEPVLEERLIQVRNPAKPEPYVYVDWGEPFRQRHDAALPERARASLAFNLGPLALQYLLQQGGSGYFRSRVVEHYLASGALERVPQAPEFSYPIYLVYSRERDSQVLRQAIGLLHDVLARPSDWSQRWDPMI</sequence>
<feature type="domain" description="HTH lysR-type" evidence="5">
    <location>
        <begin position="1"/>
        <end position="58"/>
    </location>
</feature>
<proteinExistence type="inferred from homology"/>
<accession>A0A0B3BXH3</accession>
<dbReference type="SUPFAM" id="SSF46785">
    <property type="entry name" value="Winged helix' DNA-binding domain"/>
    <property type="match status" value="1"/>
</dbReference>
<dbReference type="EMBL" id="FTMC01000009">
    <property type="protein sequence ID" value="SIQ69414.1"/>
    <property type="molecule type" value="Genomic_DNA"/>
</dbReference>
<dbReference type="Pfam" id="PF03466">
    <property type="entry name" value="LysR_substrate"/>
    <property type="match status" value="1"/>
</dbReference>
<dbReference type="GO" id="GO:0000976">
    <property type="term" value="F:transcription cis-regulatory region binding"/>
    <property type="evidence" value="ECO:0007669"/>
    <property type="project" value="TreeGrafter"/>
</dbReference>
<dbReference type="SUPFAM" id="SSF53850">
    <property type="entry name" value="Periplasmic binding protein-like II"/>
    <property type="match status" value="1"/>
</dbReference>
<keyword evidence="4" id="KW-0804">Transcription</keyword>
<keyword evidence="2" id="KW-0805">Transcription regulation</keyword>
<protein>
    <submittedName>
        <fullName evidence="7">DNA-binding transcriptional regulator, LysR family</fullName>
    </submittedName>
    <submittedName>
        <fullName evidence="6">LysR family transcriptional regulator</fullName>
    </submittedName>
</protein>
<organism evidence="6 8">
    <name type="scientific">Pseudomonas flexibilis</name>
    <dbReference type="NCBI Taxonomy" id="706570"/>
    <lineage>
        <taxon>Bacteria</taxon>
        <taxon>Pseudomonadati</taxon>
        <taxon>Pseudomonadota</taxon>
        <taxon>Gammaproteobacteria</taxon>
        <taxon>Pseudomonadales</taxon>
        <taxon>Pseudomonadaceae</taxon>
        <taxon>Pseudomonas</taxon>
    </lineage>
</organism>
<dbReference type="OrthoDB" id="9786526at2"/>
<dbReference type="STRING" id="706570.PT85_06795"/>
<dbReference type="Gene3D" id="3.40.190.10">
    <property type="entry name" value="Periplasmic binding protein-like II"/>
    <property type="match status" value="1"/>
</dbReference>
<dbReference type="EMBL" id="JTAK01000002">
    <property type="protein sequence ID" value="KHO65746.1"/>
    <property type="molecule type" value="Genomic_DNA"/>
</dbReference>
<name>A0A0B3BXH3_9PSED</name>
<keyword evidence="3 7" id="KW-0238">DNA-binding</keyword>
<dbReference type="InterPro" id="IPR005119">
    <property type="entry name" value="LysR_subst-bd"/>
</dbReference>
<evidence type="ECO:0000313" key="8">
    <source>
        <dbReference type="Proteomes" id="UP000030980"/>
    </source>
</evidence>
<dbReference type="RefSeq" id="WP_027589170.1">
    <property type="nucleotide sequence ID" value="NZ_FMUP01000001.1"/>
</dbReference>
<evidence type="ECO:0000256" key="3">
    <source>
        <dbReference type="ARBA" id="ARBA00023125"/>
    </source>
</evidence>
<dbReference type="PATRIC" id="fig|706570.3.peg.983"/>
<dbReference type="GO" id="GO:0003700">
    <property type="term" value="F:DNA-binding transcription factor activity"/>
    <property type="evidence" value="ECO:0007669"/>
    <property type="project" value="InterPro"/>
</dbReference>
<dbReference type="Proteomes" id="UP000186079">
    <property type="component" value="Unassembled WGS sequence"/>
</dbReference>
<evidence type="ECO:0000313" key="9">
    <source>
        <dbReference type="Proteomes" id="UP000186079"/>
    </source>
</evidence>
<dbReference type="PANTHER" id="PTHR30126:SF21">
    <property type="entry name" value="TRANSCRIPTIONAL REGULATOR-RELATED"/>
    <property type="match status" value="1"/>
</dbReference>
<evidence type="ECO:0000256" key="4">
    <source>
        <dbReference type="ARBA" id="ARBA00023163"/>
    </source>
</evidence>
<reference evidence="6 8" key="1">
    <citation type="submission" date="2014-11" db="EMBL/GenBank/DDBJ databases">
        <title>Genome sequence of Pseudomonas tuomuerensis JCM 14085.</title>
        <authorList>
            <person name="Shin S.-K."/>
            <person name="Yi H."/>
        </authorList>
    </citation>
    <scope>NUCLEOTIDE SEQUENCE [LARGE SCALE GENOMIC DNA]</scope>
    <source>
        <strain evidence="6 8">JCM 14085</strain>
    </source>
</reference>
<gene>
    <name evidence="6" type="ORF">PT85_06795</name>
    <name evidence="7" type="ORF">SAMN05421672_10912</name>
</gene>
<dbReference type="Pfam" id="PF00126">
    <property type="entry name" value="HTH_1"/>
    <property type="match status" value="1"/>
</dbReference>
<dbReference type="InterPro" id="IPR000847">
    <property type="entry name" value="LysR_HTH_N"/>
</dbReference>
<dbReference type="FunFam" id="1.10.10.10:FF:000001">
    <property type="entry name" value="LysR family transcriptional regulator"/>
    <property type="match status" value="1"/>
</dbReference>
<comment type="similarity">
    <text evidence="1">Belongs to the LysR transcriptional regulatory family.</text>
</comment>
<evidence type="ECO:0000313" key="6">
    <source>
        <dbReference type="EMBL" id="KHO65746.1"/>
    </source>
</evidence>
<dbReference type="InterPro" id="IPR036388">
    <property type="entry name" value="WH-like_DNA-bd_sf"/>
</dbReference>
<evidence type="ECO:0000313" key="7">
    <source>
        <dbReference type="EMBL" id="SIQ69414.1"/>
    </source>
</evidence>
<dbReference type="PANTHER" id="PTHR30126">
    <property type="entry name" value="HTH-TYPE TRANSCRIPTIONAL REGULATOR"/>
    <property type="match status" value="1"/>
</dbReference>
<dbReference type="Proteomes" id="UP000030980">
    <property type="component" value="Unassembled WGS sequence"/>
</dbReference>
<dbReference type="AlphaFoldDB" id="A0A0B3BXH3"/>
<keyword evidence="8" id="KW-1185">Reference proteome</keyword>
<evidence type="ECO:0000256" key="1">
    <source>
        <dbReference type="ARBA" id="ARBA00009437"/>
    </source>
</evidence>
<evidence type="ECO:0000259" key="5">
    <source>
        <dbReference type="PROSITE" id="PS50931"/>
    </source>
</evidence>
<dbReference type="Gene3D" id="1.10.10.10">
    <property type="entry name" value="Winged helix-like DNA-binding domain superfamily/Winged helix DNA-binding domain"/>
    <property type="match status" value="1"/>
</dbReference>
<dbReference type="PROSITE" id="PS50931">
    <property type="entry name" value="HTH_LYSR"/>
    <property type="match status" value="1"/>
</dbReference>
<dbReference type="PRINTS" id="PR00039">
    <property type="entry name" value="HTHLYSR"/>
</dbReference>
<reference evidence="7 9" key="2">
    <citation type="submission" date="2017-01" db="EMBL/GenBank/DDBJ databases">
        <authorList>
            <person name="Mah S.A."/>
            <person name="Swanson W.J."/>
            <person name="Moy G.W."/>
            <person name="Vacquier V.D."/>
        </authorList>
    </citation>
    <scope>NUCLEOTIDE SEQUENCE [LARGE SCALE GENOMIC DNA]</scope>
    <source>
        <strain evidence="7 9">ATCC 29606</strain>
    </source>
</reference>
<dbReference type="InterPro" id="IPR036390">
    <property type="entry name" value="WH_DNA-bd_sf"/>
</dbReference>
<evidence type="ECO:0000256" key="2">
    <source>
        <dbReference type="ARBA" id="ARBA00023015"/>
    </source>
</evidence>
<accession>A0A0B2D6M7</accession>